<dbReference type="InterPro" id="IPR045584">
    <property type="entry name" value="Pilin-like"/>
</dbReference>
<evidence type="ECO:0000313" key="2">
    <source>
        <dbReference type="EMBL" id="AMN82718.1"/>
    </source>
</evidence>
<sequence>MKGFTLIEMVVTVALVALLASIVTPMAQMTVQRSKEQELKIALRQIREAIDAYKKAGDEGRVYRSGMTTGYPENLQVLVDGVPDQRDLKGKKIFFLRRLPRDPMATDSRLPAERTWGLRSYASEGAAPQPGDDVYDVYSMKSGAGLNGVPYKEW</sequence>
<dbReference type="NCBIfam" id="TIGR02532">
    <property type="entry name" value="IV_pilin_GFxxxE"/>
    <property type="match status" value="1"/>
</dbReference>
<dbReference type="InterPro" id="IPR012902">
    <property type="entry name" value="N_methyl_site"/>
</dbReference>
<evidence type="ECO:0000256" key="1">
    <source>
        <dbReference type="ARBA" id="ARBA00022481"/>
    </source>
</evidence>
<dbReference type="PROSITE" id="PS00409">
    <property type="entry name" value="PROKAR_NTER_METHYL"/>
    <property type="match status" value="1"/>
</dbReference>
<dbReference type="KEGG" id="pazo:AYR47_20785"/>
<dbReference type="AlphaFoldDB" id="A0A140GWM4"/>
<reference evidence="2 3" key="1">
    <citation type="submission" date="2016-02" db="EMBL/GenBank/DDBJ databases">
        <title>Complete genome sequence of Pseudomonas azotoformans S4.</title>
        <authorList>
            <person name="Fang Y."/>
            <person name="Wu L."/>
            <person name="Feng G."/>
        </authorList>
    </citation>
    <scope>NUCLEOTIDE SEQUENCE [LARGE SCALE GENOMIC DNA]</scope>
    <source>
        <strain evidence="2 3">S4</strain>
    </source>
</reference>
<proteinExistence type="predicted"/>
<dbReference type="Proteomes" id="UP000070516">
    <property type="component" value="Chromosome"/>
</dbReference>
<dbReference type="SUPFAM" id="SSF54523">
    <property type="entry name" value="Pili subunits"/>
    <property type="match status" value="1"/>
</dbReference>
<organism evidence="2 3">
    <name type="scientific">Pseudomonas azotoformans</name>
    <dbReference type="NCBI Taxonomy" id="47878"/>
    <lineage>
        <taxon>Bacteria</taxon>
        <taxon>Pseudomonadati</taxon>
        <taxon>Pseudomonadota</taxon>
        <taxon>Gammaproteobacteria</taxon>
        <taxon>Pseudomonadales</taxon>
        <taxon>Pseudomonadaceae</taxon>
        <taxon>Pseudomonas</taxon>
    </lineage>
</organism>
<evidence type="ECO:0000313" key="3">
    <source>
        <dbReference type="Proteomes" id="UP000070516"/>
    </source>
</evidence>
<accession>A0A140GWM4</accession>
<protein>
    <submittedName>
        <fullName evidence="2">General secretion pathway protein GspG</fullName>
    </submittedName>
</protein>
<keyword evidence="1" id="KW-0488">Methylation</keyword>
<name>A0A140GWM4_PSEAZ</name>
<dbReference type="GO" id="GO:0015627">
    <property type="term" value="C:type II protein secretion system complex"/>
    <property type="evidence" value="ECO:0007669"/>
    <property type="project" value="InterPro"/>
</dbReference>
<dbReference type="PRINTS" id="PR00813">
    <property type="entry name" value="BCTERIALGSPG"/>
</dbReference>
<dbReference type="GO" id="GO:0015628">
    <property type="term" value="P:protein secretion by the type II secretion system"/>
    <property type="evidence" value="ECO:0007669"/>
    <property type="project" value="InterPro"/>
</dbReference>
<dbReference type="Gene3D" id="3.30.700.10">
    <property type="entry name" value="Glycoprotein, Type 4 Pilin"/>
    <property type="match status" value="1"/>
</dbReference>
<dbReference type="InterPro" id="IPR000983">
    <property type="entry name" value="Bac_GSPG_pilin"/>
</dbReference>
<dbReference type="EMBL" id="CP014546">
    <property type="protein sequence ID" value="AMN82718.1"/>
    <property type="molecule type" value="Genomic_DNA"/>
</dbReference>
<gene>
    <name evidence="2" type="ORF">AYR47_20785</name>
</gene>
<dbReference type="Pfam" id="PF07963">
    <property type="entry name" value="N_methyl"/>
    <property type="match status" value="1"/>
</dbReference>